<evidence type="ECO:0000259" key="7">
    <source>
        <dbReference type="PROSITE" id="PS50887"/>
    </source>
</evidence>
<keyword evidence="9" id="KW-1185">Reference proteome</keyword>
<evidence type="ECO:0000256" key="3">
    <source>
        <dbReference type="ARBA" id="ARBA00022989"/>
    </source>
</evidence>
<name>A0ABT2T5R6_9FIRM</name>
<dbReference type="GO" id="GO:0052621">
    <property type="term" value="F:diguanylate cyclase activity"/>
    <property type="evidence" value="ECO:0007669"/>
    <property type="project" value="UniProtKB-EC"/>
</dbReference>
<organism evidence="8 9">
    <name type="scientific">Suilimivivens aceti</name>
    <dbReference type="NCBI Taxonomy" id="2981774"/>
    <lineage>
        <taxon>Bacteria</taxon>
        <taxon>Bacillati</taxon>
        <taxon>Bacillota</taxon>
        <taxon>Clostridia</taxon>
        <taxon>Lachnospirales</taxon>
        <taxon>Lachnospiraceae</taxon>
        <taxon>Suilimivivens</taxon>
    </lineage>
</organism>
<dbReference type="Gene3D" id="3.30.450.350">
    <property type="entry name" value="CHASE domain"/>
    <property type="match status" value="1"/>
</dbReference>
<dbReference type="Gene3D" id="3.30.70.270">
    <property type="match status" value="1"/>
</dbReference>
<dbReference type="InterPro" id="IPR043128">
    <property type="entry name" value="Rev_trsase/Diguanyl_cyclase"/>
</dbReference>
<keyword evidence="8" id="KW-0548">Nucleotidyltransferase</keyword>
<protein>
    <submittedName>
        <fullName evidence="8">Diguanylate cyclase</fullName>
        <ecNumber evidence="8">2.7.7.65</ecNumber>
    </submittedName>
</protein>
<dbReference type="Pfam" id="PF00990">
    <property type="entry name" value="GGDEF"/>
    <property type="match status" value="1"/>
</dbReference>
<dbReference type="EC" id="2.7.7.65" evidence="8"/>
<dbReference type="InterPro" id="IPR006189">
    <property type="entry name" value="CHASE_dom"/>
</dbReference>
<dbReference type="PANTHER" id="PTHR45138:SF9">
    <property type="entry name" value="DIGUANYLATE CYCLASE DGCM-RELATED"/>
    <property type="match status" value="1"/>
</dbReference>
<accession>A0ABT2T5R6</accession>
<reference evidence="8 9" key="1">
    <citation type="journal article" date="2021" name="ISME Commun">
        <title>Automated analysis of genomic sequences facilitates high-throughput and comprehensive description of bacteria.</title>
        <authorList>
            <person name="Hitch T.C.A."/>
        </authorList>
    </citation>
    <scope>NUCLEOTIDE SEQUENCE [LARGE SCALE GENOMIC DNA]</scope>
    <source>
        <strain evidence="8 9">Sanger_18</strain>
    </source>
</reference>
<gene>
    <name evidence="8" type="ORF">OCV77_14115</name>
</gene>
<keyword evidence="4 5" id="KW-0472">Membrane</keyword>
<feature type="domain" description="GGDEF" evidence="7">
    <location>
        <begin position="320"/>
        <end position="451"/>
    </location>
</feature>
<keyword evidence="8" id="KW-0808">Transferase</keyword>
<dbReference type="InterPro" id="IPR042240">
    <property type="entry name" value="CHASE_sf"/>
</dbReference>
<dbReference type="Proteomes" id="UP001652432">
    <property type="component" value="Unassembled WGS sequence"/>
</dbReference>
<dbReference type="SMART" id="SM00267">
    <property type="entry name" value="GGDEF"/>
    <property type="match status" value="1"/>
</dbReference>
<dbReference type="SUPFAM" id="SSF55073">
    <property type="entry name" value="Nucleotide cyclase"/>
    <property type="match status" value="1"/>
</dbReference>
<proteinExistence type="predicted"/>
<evidence type="ECO:0000313" key="8">
    <source>
        <dbReference type="EMBL" id="MCU6745606.1"/>
    </source>
</evidence>
<dbReference type="SMART" id="SM01079">
    <property type="entry name" value="CHASE"/>
    <property type="match status" value="1"/>
</dbReference>
<dbReference type="PROSITE" id="PS50839">
    <property type="entry name" value="CHASE"/>
    <property type="match status" value="1"/>
</dbReference>
<dbReference type="InterPro" id="IPR050469">
    <property type="entry name" value="Diguanylate_Cyclase"/>
</dbReference>
<dbReference type="InterPro" id="IPR000160">
    <property type="entry name" value="GGDEF_dom"/>
</dbReference>
<dbReference type="RefSeq" id="WP_262575631.1">
    <property type="nucleotide sequence ID" value="NZ_JAOQKJ010000014.1"/>
</dbReference>
<feature type="domain" description="CHASE" evidence="6">
    <location>
        <begin position="104"/>
        <end position="197"/>
    </location>
</feature>
<evidence type="ECO:0000256" key="4">
    <source>
        <dbReference type="ARBA" id="ARBA00023136"/>
    </source>
</evidence>
<evidence type="ECO:0000256" key="2">
    <source>
        <dbReference type="ARBA" id="ARBA00022692"/>
    </source>
</evidence>
<dbReference type="InterPro" id="IPR029787">
    <property type="entry name" value="Nucleotide_cyclase"/>
</dbReference>
<comment type="caution">
    <text evidence="8">The sequence shown here is derived from an EMBL/GenBank/DDBJ whole genome shotgun (WGS) entry which is preliminary data.</text>
</comment>
<dbReference type="EMBL" id="JAOQKJ010000014">
    <property type="protein sequence ID" value="MCU6745606.1"/>
    <property type="molecule type" value="Genomic_DNA"/>
</dbReference>
<dbReference type="Pfam" id="PF03924">
    <property type="entry name" value="CHASE"/>
    <property type="match status" value="1"/>
</dbReference>
<keyword evidence="2 5" id="KW-0812">Transmembrane</keyword>
<evidence type="ECO:0000256" key="5">
    <source>
        <dbReference type="SAM" id="Phobius"/>
    </source>
</evidence>
<feature type="transmembrane region" description="Helical" evidence="5">
    <location>
        <begin position="12"/>
        <end position="33"/>
    </location>
</feature>
<dbReference type="PROSITE" id="PS50887">
    <property type="entry name" value="GGDEF"/>
    <property type="match status" value="1"/>
</dbReference>
<evidence type="ECO:0000313" key="9">
    <source>
        <dbReference type="Proteomes" id="UP001652432"/>
    </source>
</evidence>
<dbReference type="PROSITE" id="PS51257">
    <property type="entry name" value="PROKAR_LIPOPROTEIN"/>
    <property type="match status" value="1"/>
</dbReference>
<dbReference type="InterPro" id="IPR035965">
    <property type="entry name" value="PAS-like_dom_sf"/>
</dbReference>
<feature type="transmembrane region" description="Helical" evidence="5">
    <location>
        <begin position="257"/>
        <end position="281"/>
    </location>
</feature>
<evidence type="ECO:0000259" key="6">
    <source>
        <dbReference type="PROSITE" id="PS50839"/>
    </source>
</evidence>
<keyword evidence="3 5" id="KW-1133">Transmembrane helix</keyword>
<evidence type="ECO:0000256" key="1">
    <source>
        <dbReference type="ARBA" id="ARBA00004370"/>
    </source>
</evidence>
<dbReference type="NCBIfam" id="TIGR00254">
    <property type="entry name" value="GGDEF"/>
    <property type="match status" value="1"/>
</dbReference>
<dbReference type="Gene3D" id="3.30.450.20">
    <property type="entry name" value="PAS domain"/>
    <property type="match status" value="1"/>
</dbReference>
<sequence length="592" mass="66112">MTPSDKKIRTQNWLLPLLVFLIFSIILSCILYNEFVDNQAHVRTLAELNAMTYAEHITSELAQGIAVTDSLQGILISEGDQIRNFHHVAASFMTSSIQSIQLAPNGVVTDIYPEAGNEAVKIDLIHDEKGGEISRYGRDNDLTVMLGPFPLPQGGTGIAIQNPVYLKDSNGEKYFWGFTIAIIRVPDIFADSAQALTNFGYEYRLSKTVSPLTPEYTEVYSSGAVLTDPAIYCFKVGCCSYKLEVMPSDGWNSGSQFPILFLCGFFINLLLSSLTYAILVLKERHETLKALSVTDPLTGLLNRHGFDEAWTRVLKAHPEAPCVGIQLDIDDFKFINDIYGHTAGDLALQELAGSLQRAFPENAILCRSGGDEFSVILTGTTCQDSASRIEAFTFIPKSFKYNGIDHPFHISLGYAGYPKDSTDPSVLLKNADMALYEVKLRGKHSCLPYRQGFHSQKRLRLGFALRDISQNLPGAFLIYKADPQDDHILYANQELIRYAGCKDMDEFLAYSGHSFRGLIRPDEQALVEKSIWDQIHSKANGPNDYVQFHFVKKDGSCHPVLDHGRIVENTYFGTIFYVLIMDCALLDTHYNN</sequence>
<dbReference type="PANTHER" id="PTHR45138">
    <property type="entry name" value="REGULATORY COMPONENTS OF SENSORY TRANSDUCTION SYSTEM"/>
    <property type="match status" value="1"/>
</dbReference>
<dbReference type="SUPFAM" id="SSF55785">
    <property type="entry name" value="PYP-like sensor domain (PAS domain)"/>
    <property type="match status" value="1"/>
</dbReference>
<dbReference type="CDD" id="cd01949">
    <property type="entry name" value="GGDEF"/>
    <property type="match status" value="1"/>
</dbReference>
<comment type="subcellular location">
    <subcellularLocation>
        <location evidence="1">Membrane</location>
    </subcellularLocation>
</comment>